<comment type="caution">
    <text evidence="2">The sequence shown here is derived from an EMBL/GenBank/DDBJ whole genome shotgun (WGS) entry which is preliminary data.</text>
</comment>
<sequence>MVNKRTLPHIVQIVGYKNTGKSTLTAELTSYLSSEGLRVAVIKHDGHDHFQMDHEGTDSYRFNQAGASAVVVMSEKRTAVIEQQPTSLETMLSRLSEYDWILIEGYKAAPYPKLVMIREEQHVAILQKLKGVMAVVSWFPKESLHSACSEPDLISEVVWHSVQKPELIARWLLEHVNIEQS</sequence>
<accession>A0A2W0C124</accession>
<dbReference type="GO" id="GO:0005525">
    <property type="term" value="F:GTP binding"/>
    <property type="evidence" value="ECO:0007669"/>
    <property type="project" value="InterPro"/>
</dbReference>
<reference evidence="2 3" key="1">
    <citation type="submission" date="2018-01" db="EMBL/GenBank/DDBJ databases">
        <title>Genome sequence of the PGP bacterium Paenibacillus illinoisensis E3.</title>
        <authorList>
            <person name="Rolli E."/>
            <person name="Marasco R."/>
            <person name="Bessem C."/>
            <person name="Michoud G."/>
            <person name="Gaiarsa S."/>
            <person name="Borin S."/>
            <person name="Daffonchio D."/>
        </authorList>
    </citation>
    <scope>NUCLEOTIDE SEQUENCE [LARGE SCALE GENOMIC DNA]</scope>
    <source>
        <strain evidence="2 3">E3</strain>
    </source>
</reference>
<dbReference type="AlphaFoldDB" id="A0A2W0C124"/>
<dbReference type="InterPro" id="IPR004435">
    <property type="entry name" value="MobB_dom"/>
</dbReference>
<name>A0A2W0C124_9BACL</name>
<feature type="domain" description="Molybdopterin-guanine dinucleotide biosynthesis protein B (MobB)" evidence="1">
    <location>
        <begin position="10"/>
        <end position="138"/>
    </location>
</feature>
<organism evidence="2 3">
    <name type="scientific">Paenibacillus illinoisensis</name>
    <dbReference type="NCBI Taxonomy" id="59845"/>
    <lineage>
        <taxon>Bacteria</taxon>
        <taxon>Bacillati</taxon>
        <taxon>Bacillota</taxon>
        <taxon>Bacilli</taxon>
        <taxon>Bacillales</taxon>
        <taxon>Paenibacillaceae</taxon>
        <taxon>Paenibacillus</taxon>
    </lineage>
</organism>
<evidence type="ECO:0000313" key="3">
    <source>
        <dbReference type="Proteomes" id="UP000247459"/>
    </source>
</evidence>
<dbReference type="Proteomes" id="UP000247459">
    <property type="component" value="Unassembled WGS sequence"/>
</dbReference>
<dbReference type="InterPro" id="IPR052539">
    <property type="entry name" value="MGD_biosynthesis_adapter"/>
</dbReference>
<dbReference type="OrthoDB" id="9786803at2"/>
<dbReference type="SUPFAM" id="SSF52540">
    <property type="entry name" value="P-loop containing nucleoside triphosphate hydrolases"/>
    <property type="match status" value="1"/>
</dbReference>
<dbReference type="CDD" id="cd03116">
    <property type="entry name" value="MobB"/>
    <property type="match status" value="1"/>
</dbReference>
<dbReference type="NCBIfam" id="TIGR00176">
    <property type="entry name" value="mobB"/>
    <property type="match status" value="1"/>
</dbReference>
<dbReference type="GO" id="GO:0006777">
    <property type="term" value="P:Mo-molybdopterin cofactor biosynthetic process"/>
    <property type="evidence" value="ECO:0007669"/>
    <property type="project" value="InterPro"/>
</dbReference>
<dbReference type="Gene3D" id="3.40.50.300">
    <property type="entry name" value="P-loop containing nucleotide triphosphate hydrolases"/>
    <property type="match status" value="1"/>
</dbReference>
<protein>
    <submittedName>
        <fullName evidence="2">Molybdopterin-guanine dinucleotide biosynthesis protein b</fullName>
    </submittedName>
</protein>
<dbReference type="RefSeq" id="WP_095357421.1">
    <property type="nucleotide sequence ID" value="NZ_PRLG01000039.1"/>
</dbReference>
<dbReference type="EMBL" id="PRLG01000039">
    <property type="protein sequence ID" value="PYY25367.1"/>
    <property type="molecule type" value="Genomic_DNA"/>
</dbReference>
<evidence type="ECO:0000313" key="2">
    <source>
        <dbReference type="EMBL" id="PYY25367.1"/>
    </source>
</evidence>
<dbReference type="InterPro" id="IPR027417">
    <property type="entry name" value="P-loop_NTPase"/>
</dbReference>
<dbReference type="PANTHER" id="PTHR40072:SF1">
    <property type="entry name" value="MOLYBDOPTERIN-GUANINE DINUCLEOTIDE BIOSYNTHESIS ADAPTER PROTEIN"/>
    <property type="match status" value="1"/>
</dbReference>
<proteinExistence type="predicted"/>
<evidence type="ECO:0000259" key="1">
    <source>
        <dbReference type="Pfam" id="PF03205"/>
    </source>
</evidence>
<dbReference type="Pfam" id="PF03205">
    <property type="entry name" value="MobB"/>
    <property type="match status" value="1"/>
</dbReference>
<dbReference type="PANTHER" id="PTHR40072">
    <property type="entry name" value="MOLYBDOPTERIN-GUANINE DINUCLEOTIDE BIOSYNTHESIS ADAPTER PROTEIN-RELATED"/>
    <property type="match status" value="1"/>
</dbReference>
<gene>
    <name evidence="2" type="primary">mobB</name>
    <name evidence="2" type="ORF">PIL02S_06966</name>
</gene>